<name>F4R5N0_MELLP</name>
<keyword evidence="3 7" id="KW-0812">Transmembrane</keyword>
<feature type="transmembrane region" description="Helical" evidence="7">
    <location>
        <begin position="325"/>
        <end position="346"/>
    </location>
</feature>
<dbReference type="InterPro" id="IPR036259">
    <property type="entry name" value="MFS_trans_sf"/>
</dbReference>
<dbReference type="FunCoup" id="F4R5N0">
    <property type="interactions" value="45"/>
</dbReference>
<keyword evidence="9" id="KW-1185">Reference proteome</keyword>
<dbReference type="OrthoDB" id="6730379at2759"/>
<feature type="transmembrane region" description="Helical" evidence="7">
    <location>
        <begin position="99"/>
        <end position="118"/>
    </location>
</feature>
<dbReference type="InParanoid" id="F4R5N0"/>
<feature type="region of interest" description="Disordered" evidence="6">
    <location>
        <begin position="1"/>
        <end position="30"/>
    </location>
</feature>
<evidence type="ECO:0000256" key="7">
    <source>
        <dbReference type="SAM" id="Phobius"/>
    </source>
</evidence>
<protein>
    <recommendedName>
        <fullName evidence="10">Major facilitator superfamily (MFS) profile domain-containing protein</fullName>
    </recommendedName>
</protein>
<feature type="transmembrane region" description="Helical" evidence="7">
    <location>
        <begin position="192"/>
        <end position="212"/>
    </location>
</feature>
<dbReference type="SUPFAM" id="SSF103473">
    <property type="entry name" value="MFS general substrate transporter"/>
    <property type="match status" value="1"/>
</dbReference>
<evidence type="ECO:0000256" key="2">
    <source>
        <dbReference type="ARBA" id="ARBA00022448"/>
    </source>
</evidence>
<dbReference type="GO" id="GO:0016020">
    <property type="term" value="C:membrane"/>
    <property type="evidence" value="ECO:0007669"/>
    <property type="project" value="UniProtKB-SubCell"/>
</dbReference>
<feature type="transmembrane region" description="Helical" evidence="7">
    <location>
        <begin position="261"/>
        <end position="289"/>
    </location>
</feature>
<dbReference type="GeneID" id="18921538"/>
<keyword evidence="2" id="KW-0813">Transport</keyword>
<dbReference type="PANTHER" id="PTHR43791">
    <property type="entry name" value="PERMEASE-RELATED"/>
    <property type="match status" value="1"/>
</dbReference>
<dbReference type="Proteomes" id="UP000001072">
    <property type="component" value="Unassembled WGS sequence"/>
</dbReference>
<feature type="transmembrane region" description="Helical" evidence="7">
    <location>
        <begin position="352"/>
        <end position="373"/>
    </location>
</feature>
<dbReference type="GO" id="GO:0022857">
    <property type="term" value="F:transmembrane transporter activity"/>
    <property type="evidence" value="ECO:0007669"/>
    <property type="project" value="InterPro"/>
</dbReference>
<sequence length="482" mass="54060">MSHVTSFTVHDSEVNDTQESDRKEPVSAPTDDDKRLLRKIDLYRIVDKATLNSSSILGLNRSLKLSAEEYNWLGTIFFVSFLIFQFPQNLALKRFPTGIWIGLNCLIWSISIGAQAACKNFTQILVCRFILGACEGCVTPGFMRITGLFYTHKEQSTRTAYWFFMSGVSQILSGLMSYGVLHIKSKLTLWKLYFIITSSLTFVISILIIIFFPSSPNTSWFLTKSQRERAINRIKSNQLGVEEKSFDFDQVKEAFIDIKTWIWFLFCISVSIPNSLGNQVAIIVVSFGYTIEQTTLLSCCFGLVTIVSMLSAVKLIDKTQGSRGFIGACWYLPSILGAILVITLPWNNRIGLLASIFLASLSSTPFVISLGWINSTTAGHTKRSVVQAIVLIGYSIGNILGPQMWKESYKPKNQIPWIIIIICFGICFLILIGMSEYLKYQNLMKLSKPGNVGGGFNSKSIANDEIMKDLTDLQNPGFLYVH</sequence>
<gene>
    <name evidence="8" type="ORF">MELLADRAFT_102001</name>
</gene>
<dbReference type="EMBL" id="GL883091">
    <property type="protein sequence ID" value="EGG12077.1"/>
    <property type="molecule type" value="Genomic_DNA"/>
</dbReference>
<dbReference type="PANTHER" id="PTHR43791:SF63">
    <property type="entry name" value="HIGH AFFINITY CYSTEINE TRANSPORTER"/>
    <property type="match status" value="1"/>
</dbReference>
<evidence type="ECO:0000313" key="8">
    <source>
        <dbReference type="EMBL" id="EGG12077.1"/>
    </source>
</evidence>
<proteinExistence type="predicted"/>
<dbReference type="VEuPathDB" id="FungiDB:MELLADRAFT_102001"/>
<feature type="compositionally biased region" description="Basic and acidic residues" evidence="6">
    <location>
        <begin position="19"/>
        <end position="30"/>
    </location>
</feature>
<dbReference type="RefSeq" id="XP_007404452.1">
    <property type="nucleotide sequence ID" value="XM_007404390.1"/>
</dbReference>
<comment type="subcellular location">
    <subcellularLocation>
        <location evidence="1">Membrane</location>
        <topology evidence="1">Multi-pass membrane protein</topology>
    </subcellularLocation>
</comment>
<feature type="transmembrane region" description="Helical" evidence="7">
    <location>
        <begin position="70"/>
        <end position="87"/>
    </location>
</feature>
<evidence type="ECO:0008006" key="10">
    <source>
        <dbReference type="Google" id="ProtNLM"/>
    </source>
</evidence>
<dbReference type="InterPro" id="IPR011701">
    <property type="entry name" value="MFS"/>
</dbReference>
<dbReference type="eggNOG" id="KOG2533">
    <property type="taxonomic scope" value="Eukaryota"/>
</dbReference>
<evidence type="ECO:0000313" key="9">
    <source>
        <dbReference type="Proteomes" id="UP000001072"/>
    </source>
</evidence>
<evidence type="ECO:0000256" key="5">
    <source>
        <dbReference type="ARBA" id="ARBA00023136"/>
    </source>
</evidence>
<keyword evidence="4 7" id="KW-1133">Transmembrane helix</keyword>
<dbReference type="HOGENOM" id="CLU_001265_0_5_1"/>
<accession>F4R5N0</accession>
<evidence type="ECO:0000256" key="4">
    <source>
        <dbReference type="ARBA" id="ARBA00022989"/>
    </source>
</evidence>
<evidence type="ECO:0000256" key="3">
    <source>
        <dbReference type="ARBA" id="ARBA00022692"/>
    </source>
</evidence>
<evidence type="ECO:0000256" key="1">
    <source>
        <dbReference type="ARBA" id="ARBA00004141"/>
    </source>
</evidence>
<dbReference type="Gene3D" id="1.20.1250.20">
    <property type="entry name" value="MFS general substrate transporter like domains"/>
    <property type="match status" value="2"/>
</dbReference>
<feature type="transmembrane region" description="Helical" evidence="7">
    <location>
        <begin position="417"/>
        <end position="438"/>
    </location>
</feature>
<dbReference type="KEGG" id="mlr:MELLADRAFT_102001"/>
<evidence type="ECO:0000256" key="6">
    <source>
        <dbReference type="SAM" id="MobiDB-lite"/>
    </source>
</evidence>
<keyword evidence="5 7" id="KW-0472">Membrane</keyword>
<dbReference type="AlphaFoldDB" id="F4R5N0"/>
<feature type="transmembrane region" description="Helical" evidence="7">
    <location>
        <begin position="160"/>
        <end position="180"/>
    </location>
</feature>
<reference evidence="9" key="1">
    <citation type="journal article" date="2011" name="Proc. Natl. Acad. Sci. U.S.A.">
        <title>Obligate biotrophy features unraveled by the genomic analysis of rust fungi.</title>
        <authorList>
            <person name="Duplessis S."/>
            <person name="Cuomo C.A."/>
            <person name="Lin Y.-C."/>
            <person name="Aerts A."/>
            <person name="Tisserant E."/>
            <person name="Veneault-Fourrey C."/>
            <person name="Joly D.L."/>
            <person name="Hacquard S."/>
            <person name="Amselem J."/>
            <person name="Cantarel B.L."/>
            <person name="Chiu R."/>
            <person name="Coutinho P.M."/>
            <person name="Feau N."/>
            <person name="Field M."/>
            <person name="Frey P."/>
            <person name="Gelhaye E."/>
            <person name="Goldberg J."/>
            <person name="Grabherr M.G."/>
            <person name="Kodira C.D."/>
            <person name="Kohler A."/>
            <person name="Kuees U."/>
            <person name="Lindquist E.A."/>
            <person name="Lucas S.M."/>
            <person name="Mago R."/>
            <person name="Mauceli E."/>
            <person name="Morin E."/>
            <person name="Murat C."/>
            <person name="Pangilinan J.L."/>
            <person name="Park R."/>
            <person name="Pearson M."/>
            <person name="Quesneville H."/>
            <person name="Rouhier N."/>
            <person name="Sakthikumar S."/>
            <person name="Salamov A.A."/>
            <person name="Schmutz J."/>
            <person name="Selles B."/>
            <person name="Shapiro H."/>
            <person name="Tanguay P."/>
            <person name="Tuskan G.A."/>
            <person name="Henrissat B."/>
            <person name="Van de Peer Y."/>
            <person name="Rouze P."/>
            <person name="Ellis J.G."/>
            <person name="Dodds P.N."/>
            <person name="Schein J.E."/>
            <person name="Zhong S."/>
            <person name="Hamelin R.C."/>
            <person name="Grigoriev I.V."/>
            <person name="Szabo L.J."/>
            <person name="Martin F."/>
        </authorList>
    </citation>
    <scope>NUCLEOTIDE SEQUENCE [LARGE SCALE GENOMIC DNA]</scope>
    <source>
        <strain evidence="9">98AG31 / pathotype 3-4-7</strain>
    </source>
</reference>
<organism evidence="9">
    <name type="scientific">Melampsora larici-populina (strain 98AG31 / pathotype 3-4-7)</name>
    <name type="common">Poplar leaf rust fungus</name>
    <dbReference type="NCBI Taxonomy" id="747676"/>
    <lineage>
        <taxon>Eukaryota</taxon>
        <taxon>Fungi</taxon>
        <taxon>Dikarya</taxon>
        <taxon>Basidiomycota</taxon>
        <taxon>Pucciniomycotina</taxon>
        <taxon>Pucciniomycetes</taxon>
        <taxon>Pucciniales</taxon>
        <taxon>Melampsoraceae</taxon>
        <taxon>Melampsora</taxon>
    </lineage>
</organism>
<dbReference type="Pfam" id="PF07690">
    <property type="entry name" value="MFS_1"/>
    <property type="match status" value="1"/>
</dbReference>
<feature type="transmembrane region" description="Helical" evidence="7">
    <location>
        <begin position="385"/>
        <end position="405"/>
    </location>
</feature>
<feature type="transmembrane region" description="Helical" evidence="7">
    <location>
        <begin position="295"/>
        <end position="313"/>
    </location>
</feature>